<accession>A0A0L8GLM2</accession>
<gene>
    <name evidence="1" type="ORF">OCBIM_22031573mg</name>
</gene>
<reference evidence="1" key="1">
    <citation type="submission" date="2015-07" db="EMBL/GenBank/DDBJ databases">
        <title>MeaNS - Measles Nucleotide Surveillance Program.</title>
        <authorList>
            <person name="Tran T."/>
            <person name="Druce J."/>
        </authorList>
    </citation>
    <scope>NUCLEOTIDE SEQUENCE</scope>
    <source>
        <strain evidence="1">UCB-OBI-ISO-001</strain>
        <tissue evidence="1">Gonad</tissue>
    </source>
</reference>
<dbReference type="AlphaFoldDB" id="A0A0L8GLM2"/>
<protein>
    <submittedName>
        <fullName evidence="1">Uncharacterized protein</fullName>
    </submittedName>
</protein>
<name>A0A0L8GLM2_OCTBM</name>
<organism evidence="1">
    <name type="scientific">Octopus bimaculoides</name>
    <name type="common">California two-spotted octopus</name>
    <dbReference type="NCBI Taxonomy" id="37653"/>
    <lineage>
        <taxon>Eukaryota</taxon>
        <taxon>Metazoa</taxon>
        <taxon>Spiralia</taxon>
        <taxon>Lophotrochozoa</taxon>
        <taxon>Mollusca</taxon>
        <taxon>Cephalopoda</taxon>
        <taxon>Coleoidea</taxon>
        <taxon>Octopodiformes</taxon>
        <taxon>Octopoda</taxon>
        <taxon>Incirrata</taxon>
        <taxon>Octopodidae</taxon>
        <taxon>Octopus</taxon>
    </lineage>
</organism>
<dbReference type="EMBL" id="KQ421281">
    <property type="protein sequence ID" value="KOF77872.1"/>
    <property type="molecule type" value="Genomic_DNA"/>
</dbReference>
<proteinExistence type="predicted"/>
<evidence type="ECO:0000313" key="1">
    <source>
        <dbReference type="EMBL" id="KOF77872.1"/>
    </source>
</evidence>
<sequence length="57" mass="6672">MVKENSIVIVRMISANLCSKCLAKRKMIFNLNNNCKAVRILRQLNVKDIKIRKTKRI</sequence>